<dbReference type="RefSeq" id="WP_377713148.1">
    <property type="nucleotide sequence ID" value="NZ_JBHTJM010000002.1"/>
</dbReference>
<name>A0ABW3I0C9_9FLAO</name>
<accession>A0ABW3I0C9</accession>
<sequence length="111" mass="13192">MINYNFKLKIVETTGDKYLLVESEKKSIRQLSDFDWTIDKLQTLSNNILITKNSSEEYKWQNEGGLYIYSNDFGVQFFDLNSQENEADLILEHDIFIQFLDDFKEFIELNS</sequence>
<evidence type="ECO:0000313" key="2">
    <source>
        <dbReference type="Proteomes" id="UP001596997"/>
    </source>
</evidence>
<reference evidence="2" key="1">
    <citation type="journal article" date="2019" name="Int. J. Syst. Evol. Microbiol.">
        <title>The Global Catalogue of Microorganisms (GCM) 10K type strain sequencing project: providing services to taxonomists for standard genome sequencing and annotation.</title>
        <authorList>
            <consortium name="The Broad Institute Genomics Platform"/>
            <consortium name="The Broad Institute Genome Sequencing Center for Infectious Disease"/>
            <person name="Wu L."/>
            <person name="Ma J."/>
        </authorList>
    </citation>
    <scope>NUCLEOTIDE SEQUENCE [LARGE SCALE GENOMIC DNA]</scope>
    <source>
        <strain evidence="2">CCUG 62114</strain>
    </source>
</reference>
<proteinExistence type="predicted"/>
<keyword evidence="2" id="KW-1185">Reference proteome</keyword>
<organism evidence="1 2">
    <name type="scientific">Pseudofulvibacter geojedonensis</name>
    <dbReference type="NCBI Taxonomy" id="1123758"/>
    <lineage>
        <taxon>Bacteria</taxon>
        <taxon>Pseudomonadati</taxon>
        <taxon>Bacteroidota</taxon>
        <taxon>Flavobacteriia</taxon>
        <taxon>Flavobacteriales</taxon>
        <taxon>Flavobacteriaceae</taxon>
        <taxon>Pseudofulvibacter</taxon>
    </lineage>
</organism>
<comment type="caution">
    <text evidence="1">The sequence shown here is derived from an EMBL/GenBank/DDBJ whole genome shotgun (WGS) entry which is preliminary data.</text>
</comment>
<gene>
    <name evidence="1" type="ORF">ACFQ1O_02965</name>
</gene>
<dbReference type="Proteomes" id="UP001596997">
    <property type="component" value="Unassembled WGS sequence"/>
</dbReference>
<protein>
    <submittedName>
        <fullName evidence="1">Uncharacterized protein</fullName>
    </submittedName>
</protein>
<dbReference type="EMBL" id="JBHTJM010000002">
    <property type="protein sequence ID" value="MFD0962960.1"/>
    <property type="molecule type" value="Genomic_DNA"/>
</dbReference>
<evidence type="ECO:0000313" key="1">
    <source>
        <dbReference type="EMBL" id="MFD0962960.1"/>
    </source>
</evidence>